<organism evidence="1 2">
    <name type="scientific">Capsulimonas corticalis</name>
    <dbReference type="NCBI Taxonomy" id="2219043"/>
    <lineage>
        <taxon>Bacteria</taxon>
        <taxon>Bacillati</taxon>
        <taxon>Armatimonadota</taxon>
        <taxon>Armatimonadia</taxon>
        <taxon>Capsulimonadales</taxon>
        <taxon>Capsulimonadaceae</taxon>
        <taxon>Capsulimonas</taxon>
    </lineage>
</organism>
<name>A0A402CWJ6_9BACT</name>
<evidence type="ECO:0000313" key="2">
    <source>
        <dbReference type="Proteomes" id="UP000287394"/>
    </source>
</evidence>
<dbReference type="EMBL" id="AP025739">
    <property type="protein sequence ID" value="BDI34159.1"/>
    <property type="molecule type" value="Genomic_DNA"/>
</dbReference>
<dbReference type="KEGG" id="ccot:CCAX7_62100"/>
<dbReference type="RefSeq" id="WP_245992545.1">
    <property type="nucleotide sequence ID" value="NZ_AP025739.1"/>
</dbReference>
<reference evidence="1 2" key="1">
    <citation type="journal article" date="2019" name="Int. J. Syst. Evol. Microbiol.">
        <title>Capsulimonas corticalis gen. nov., sp. nov., an aerobic capsulated bacterium, of a novel bacterial order, Capsulimonadales ord. nov., of the class Armatimonadia of the phylum Armatimonadetes.</title>
        <authorList>
            <person name="Li J."/>
            <person name="Kudo C."/>
            <person name="Tonouchi A."/>
        </authorList>
    </citation>
    <scope>NUCLEOTIDE SEQUENCE [LARGE SCALE GENOMIC DNA]</scope>
    <source>
        <strain evidence="1 2">AX-7</strain>
    </source>
</reference>
<sequence>MSTRSAIVRKTGDSTFSGRFVHFDGYPSGVGRDLWRLYHGPFARNMERMLAAVIDGRQGPWLALDTHSGIGGHGIQDGSAPAVTERNAGEWGCCYVYQFDAAPDGGARMSVLLRSPQDDGSVPYPLLAEIALDGPEADWTELDGRDA</sequence>
<accession>A0A402CWJ6</accession>
<gene>
    <name evidence="1" type="ORF">CCAX7_62100</name>
</gene>
<protein>
    <submittedName>
        <fullName evidence="1">Uncharacterized protein</fullName>
    </submittedName>
</protein>
<dbReference type="Proteomes" id="UP000287394">
    <property type="component" value="Chromosome"/>
</dbReference>
<proteinExistence type="predicted"/>
<keyword evidence="2" id="KW-1185">Reference proteome</keyword>
<dbReference type="AlphaFoldDB" id="A0A402CWJ6"/>
<evidence type="ECO:0000313" key="1">
    <source>
        <dbReference type="EMBL" id="BDI34159.1"/>
    </source>
</evidence>